<evidence type="ECO:0000313" key="9">
    <source>
        <dbReference type="Proteomes" id="UP001500467"/>
    </source>
</evidence>
<keyword evidence="5" id="KW-0521">NADP</keyword>
<name>A0ABP4G188_9PSEU</name>
<proteinExistence type="inferred from homology"/>
<dbReference type="InterPro" id="IPR050775">
    <property type="entry name" value="FAD-binding_Monooxygenases"/>
</dbReference>
<sequence length="574" mass="63457">MTDTTSSTSPTVDVLCVGAGFSGLYVAYQAAERGWTFAGFEKAPDVGGTWYWNTYPGARCDVESIYYSYSFSDELQREWTWSERFAPQEEILSYINHVADRFGLRRHFEFNTEVVAANWLPDEQLWEVTLDSGDTRRGRYLLAGSGGLSTPKDVDVPGLENFTGLTVSTSRWNISLDDLAGKRVAVIGTGSSGVQCIPLIAEVAEHLTVFQRTANYVFPARNAPLREETVAEVKRQYPDIREECRYSAGGIPERPVTDRAFDVSAQERQRRYEAAYERSGFLGVGAEFTDLLTDREANETAADFFRGKIHEIVQDEKTATLLEPRFPMGAKRSCFGTDYYETFNRPNVSLVSVRDEPITTMSADSIVTERGSYEVDAIVLAIGFDAFTGPLFGLNVTTPGIGRLQEAWSEGPRTFLGLMTAGFPNFFMIAGPQSPALASNVVMTIEQAVDWITDLIAHARAEGRQLIEATPQAQDDWVDITEWTVNQTLYAATDSWYRGSNVAGKPSTFMGYIGGVGKYRRICNEIAERGYPGVEIDGKAVATRIGRIDEEVENATTARESEAAQADVATAVGR</sequence>
<keyword evidence="4" id="KW-0274">FAD</keyword>
<dbReference type="PRINTS" id="PR00411">
    <property type="entry name" value="PNDRDTASEI"/>
</dbReference>
<gene>
    <name evidence="8" type="ORF">GCM10009675_32710</name>
</gene>
<evidence type="ECO:0000256" key="7">
    <source>
        <dbReference type="ARBA" id="ARBA00023033"/>
    </source>
</evidence>
<keyword evidence="7" id="KW-0503">Monooxygenase</keyword>
<dbReference type="Pfam" id="PF00743">
    <property type="entry name" value="FMO-like"/>
    <property type="match status" value="1"/>
</dbReference>
<keyword evidence="3" id="KW-0285">Flavoprotein</keyword>
<evidence type="ECO:0000256" key="4">
    <source>
        <dbReference type="ARBA" id="ARBA00022827"/>
    </source>
</evidence>
<dbReference type="SUPFAM" id="SSF51905">
    <property type="entry name" value="FAD/NAD(P)-binding domain"/>
    <property type="match status" value="2"/>
</dbReference>
<evidence type="ECO:0000256" key="6">
    <source>
        <dbReference type="ARBA" id="ARBA00023002"/>
    </source>
</evidence>
<comment type="caution">
    <text evidence="8">The sequence shown here is derived from an EMBL/GenBank/DDBJ whole genome shotgun (WGS) entry which is preliminary data.</text>
</comment>
<dbReference type="PANTHER" id="PTHR43098">
    <property type="entry name" value="L-ORNITHINE N(5)-MONOOXYGENASE-RELATED"/>
    <property type="match status" value="1"/>
</dbReference>
<evidence type="ECO:0000256" key="1">
    <source>
        <dbReference type="ARBA" id="ARBA00001974"/>
    </source>
</evidence>
<evidence type="ECO:0000313" key="8">
    <source>
        <dbReference type="EMBL" id="GAA1209758.1"/>
    </source>
</evidence>
<reference evidence="9" key="1">
    <citation type="journal article" date="2019" name="Int. J. Syst. Evol. Microbiol.">
        <title>The Global Catalogue of Microorganisms (GCM) 10K type strain sequencing project: providing services to taxonomists for standard genome sequencing and annotation.</title>
        <authorList>
            <consortium name="The Broad Institute Genomics Platform"/>
            <consortium name="The Broad Institute Genome Sequencing Center for Infectious Disease"/>
            <person name="Wu L."/>
            <person name="Ma J."/>
        </authorList>
    </citation>
    <scope>NUCLEOTIDE SEQUENCE [LARGE SCALE GENOMIC DNA]</scope>
    <source>
        <strain evidence="9">JCM 13022</strain>
    </source>
</reference>
<accession>A0ABP4G188</accession>
<keyword evidence="6" id="KW-0560">Oxidoreductase</keyword>
<dbReference type="EMBL" id="BAAALM010000012">
    <property type="protein sequence ID" value="GAA1209758.1"/>
    <property type="molecule type" value="Genomic_DNA"/>
</dbReference>
<keyword evidence="9" id="KW-1185">Reference proteome</keyword>
<evidence type="ECO:0000256" key="5">
    <source>
        <dbReference type="ARBA" id="ARBA00022857"/>
    </source>
</evidence>
<protein>
    <submittedName>
        <fullName evidence="8">NAD(P)/FAD-dependent oxidoreductase</fullName>
    </submittedName>
</protein>
<dbReference type="RefSeq" id="WP_253859253.1">
    <property type="nucleotide sequence ID" value="NZ_BAAALM010000012.1"/>
</dbReference>
<dbReference type="Gene3D" id="3.50.50.60">
    <property type="entry name" value="FAD/NAD(P)-binding domain"/>
    <property type="match status" value="2"/>
</dbReference>
<comment type="cofactor">
    <cofactor evidence="1">
        <name>FAD</name>
        <dbReference type="ChEBI" id="CHEBI:57692"/>
    </cofactor>
</comment>
<dbReference type="PANTHER" id="PTHR43098:SF3">
    <property type="entry name" value="L-ORNITHINE N(5)-MONOOXYGENASE-RELATED"/>
    <property type="match status" value="1"/>
</dbReference>
<dbReference type="InterPro" id="IPR036188">
    <property type="entry name" value="FAD/NAD-bd_sf"/>
</dbReference>
<evidence type="ECO:0000256" key="2">
    <source>
        <dbReference type="ARBA" id="ARBA00010139"/>
    </source>
</evidence>
<evidence type="ECO:0000256" key="3">
    <source>
        <dbReference type="ARBA" id="ARBA00022630"/>
    </source>
</evidence>
<dbReference type="Proteomes" id="UP001500467">
    <property type="component" value="Unassembled WGS sequence"/>
</dbReference>
<comment type="similarity">
    <text evidence="2">Belongs to the FAD-binding monooxygenase family.</text>
</comment>
<organism evidence="8 9">
    <name type="scientific">Prauserella alba</name>
    <dbReference type="NCBI Taxonomy" id="176898"/>
    <lineage>
        <taxon>Bacteria</taxon>
        <taxon>Bacillati</taxon>
        <taxon>Actinomycetota</taxon>
        <taxon>Actinomycetes</taxon>
        <taxon>Pseudonocardiales</taxon>
        <taxon>Pseudonocardiaceae</taxon>
        <taxon>Prauserella</taxon>
    </lineage>
</organism>
<dbReference type="InterPro" id="IPR020946">
    <property type="entry name" value="Flavin_mOase-like"/>
</dbReference>